<dbReference type="InterPro" id="IPR043519">
    <property type="entry name" value="NT_sf"/>
</dbReference>
<feature type="active site" evidence="7">
    <location>
        <position position="200"/>
    </location>
</feature>
<dbReference type="GO" id="GO:0043633">
    <property type="term" value="P:polyadenylation-dependent RNA catabolic process"/>
    <property type="evidence" value="ECO:0007669"/>
    <property type="project" value="InterPro"/>
</dbReference>
<feature type="region of interest" description="Disordered" evidence="9">
    <location>
        <begin position="477"/>
        <end position="496"/>
    </location>
</feature>
<dbReference type="GO" id="GO:0003723">
    <property type="term" value="F:RNA binding"/>
    <property type="evidence" value="ECO:0007669"/>
    <property type="project" value="UniProtKB-UniRule"/>
</dbReference>
<feature type="compositionally biased region" description="Basic residues" evidence="9">
    <location>
        <begin position="15"/>
        <end position="34"/>
    </location>
</feature>
<keyword evidence="3 7" id="KW-0547">Nucleotide-binding</keyword>
<dbReference type="SUPFAM" id="SSF81891">
    <property type="entry name" value="Poly A polymerase C-terminal region-like"/>
    <property type="match status" value="1"/>
</dbReference>
<proteinExistence type="inferred from homology"/>
<evidence type="ECO:0000256" key="7">
    <source>
        <dbReference type="HAMAP-Rule" id="MF_00957"/>
    </source>
</evidence>
<dbReference type="InterPro" id="IPR032828">
    <property type="entry name" value="PolyA_RNA-bd"/>
</dbReference>
<feature type="compositionally biased region" description="Basic and acidic residues" evidence="9">
    <location>
        <begin position="486"/>
        <end position="496"/>
    </location>
</feature>
<evidence type="ECO:0000259" key="11">
    <source>
        <dbReference type="Pfam" id="PF12626"/>
    </source>
</evidence>
<keyword evidence="1 7" id="KW-0507">mRNA processing</keyword>
<evidence type="ECO:0000256" key="9">
    <source>
        <dbReference type="SAM" id="MobiDB-lite"/>
    </source>
</evidence>
<feature type="compositionally biased region" description="Basic residues" evidence="9">
    <location>
        <begin position="42"/>
        <end position="68"/>
    </location>
</feature>
<dbReference type="Gene3D" id="3.30.460.10">
    <property type="entry name" value="Beta Polymerase, domain 2"/>
    <property type="match status" value="1"/>
</dbReference>
<dbReference type="GO" id="GO:1990817">
    <property type="term" value="F:poly(A) RNA polymerase activity"/>
    <property type="evidence" value="ECO:0007669"/>
    <property type="project" value="UniProtKB-UniRule"/>
</dbReference>
<feature type="domain" description="tRNA nucleotidyltransferase/poly(A) polymerase RNA and SrmB- binding" evidence="12">
    <location>
        <begin position="258"/>
        <end position="315"/>
    </location>
</feature>
<dbReference type="CDD" id="cd05398">
    <property type="entry name" value="NT_ClassII-CCAase"/>
    <property type="match status" value="1"/>
</dbReference>
<dbReference type="Pfam" id="PF01743">
    <property type="entry name" value="PolyA_pol"/>
    <property type="match status" value="1"/>
</dbReference>
<dbReference type="AlphaFoldDB" id="A0A378QJR5"/>
<dbReference type="EMBL" id="UGQC01000001">
    <property type="protein sequence ID" value="STZ01137.1"/>
    <property type="molecule type" value="Genomic_DNA"/>
</dbReference>
<dbReference type="GO" id="GO:0006397">
    <property type="term" value="P:mRNA processing"/>
    <property type="evidence" value="ECO:0007669"/>
    <property type="project" value="UniProtKB-KW"/>
</dbReference>
<evidence type="ECO:0000256" key="5">
    <source>
        <dbReference type="ARBA" id="ARBA00022884"/>
    </source>
</evidence>
<dbReference type="InterPro" id="IPR010206">
    <property type="entry name" value="PolA_pol_I"/>
</dbReference>
<reference evidence="13 14" key="1">
    <citation type="submission" date="2018-06" db="EMBL/GenBank/DDBJ databases">
        <authorList>
            <consortium name="Pathogen Informatics"/>
            <person name="Doyle S."/>
        </authorList>
    </citation>
    <scope>NUCLEOTIDE SEQUENCE [LARGE SCALE GENOMIC DNA]</scope>
    <source>
        <strain evidence="13 14">NCTC7911</strain>
    </source>
</reference>
<dbReference type="Proteomes" id="UP000254107">
    <property type="component" value="Unassembled WGS sequence"/>
</dbReference>
<evidence type="ECO:0000313" key="13">
    <source>
        <dbReference type="EMBL" id="STZ01137.1"/>
    </source>
</evidence>
<gene>
    <name evidence="7 13" type="primary">pcnB</name>
    <name evidence="13" type="ORF">NCTC7911_02558</name>
</gene>
<dbReference type="Pfam" id="PF12626">
    <property type="entry name" value="PolyA_pol_arg_C"/>
    <property type="match status" value="1"/>
</dbReference>
<dbReference type="InterPro" id="IPR025866">
    <property type="entry name" value="PolyA_pol_arg_C_dom"/>
</dbReference>
<keyword evidence="2 7" id="KW-0808">Transferase</keyword>
<evidence type="ECO:0000256" key="3">
    <source>
        <dbReference type="ARBA" id="ARBA00022741"/>
    </source>
</evidence>
<evidence type="ECO:0000259" key="10">
    <source>
        <dbReference type="Pfam" id="PF01743"/>
    </source>
</evidence>
<dbReference type="NCBIfam" id="TIGR01942">
    <property type="entry name" value="pcnB"/>
    <property type="match status" value="1"/>
</dbReference>
<dbReference type="EC" id="2.7.7.19" evidence="7"/>
<feature type="domain" description="Polymerase A arginine-rich C-terminal" evidence="11">
    <location>
        <begin position="368"/>
        <end position="485"/>
    </location>
</feature>
<feature type="active site" evidence="7">
    <location>
        <position position="123"/>
    </location>
</feature>
<feature type="region of interest" description="Disordered" evidence="9">
    <location>
        <begin position="523"/>
        <end position="548"/>
    </location>
</feature>
<keyword evidence="5 7" id="KW-0694">RNA-binding</keyword>
<feature type="region of interest" description="Disordered" evidence="9">
    <location>
        <begin position="572"/>
        <end position="655"/>
    </location>
</feature>
<organism evidence="13 14">
    <name type="scientific">Moraxella lacunata</name>
    <dbReference type="NCBI Taxonomy" id="477"/>
    <lineage>
        <taxon>Bacteria</taxon>
        <taxon>Pseudomonadati</taxon>
        <taxon>Pseudomonadota</taxon>
        <taxon>Gammaproteobacteria</taxon>
        <taxon>Moraxellales</taxon>
        <taxon>Moraxellaceae</taxon>
        <taxon>Moraxella</taxon>
    </lineage>
</organism>
<evidence type="ECO:0000313" key="14">
    <source>
        <dbReference type="Proteomes" id="UP000254107"/>
    </source>
</evidence>
<keyword evidence="13" id="KW-0548">Nucleotidyltransferase</keyword>
<feature type="compositionally biased region" description="Basic and acidic residues" evidence="9">
    <location>
        <begin position="623"/>
        <end position="638"/>
    </location>
</feature>
<comment type="catalytic activity">
    <reaction evidence="7">
        <text>RNA(n) + ATP = RNA(n)-3'-adenine ribonucleotide + diphosphate</text>
        <dbReference type="Rhea" id="RHEA:11332"/>
        <dbReference type="Rhea" id="RHEA-COMP:14527"/>
        <dbReference type="Rhea" id="RHEA-COMP:17347"/>
        <dbReference type="ChEBI" id="CHEBI:30616"/>
        <dbReference type="ChEBI" id="CHEBI:33019"/>
        <dbReference type="ChEBI" id="CHEBI:140395"/>
        <dbReference type="ChEBI" id="CHEBI:173115"/>
        <dbReference type="EC" id="2.7.7.19"/>
    </reaction>
</comment>
<evidence type="ECO:0000256" key="1">
    <source>
        <dbReference type="ARBA" id="ARBA00022664"/>
    </source>
</evidence>
<dbReference type="InterPro" id="IPR052191">
    <property type="entry name" value="tRNA_ntf/polyA_polymerase_I"/>
</dbReference>
<evidence type="ECO:0000259" key="12">
    <source>
        <dbReference type="Pfam" id="PF12627"/>
    </source>
</evidence>
<feature type="active site" evidence="7">
    <location>
        <position position="125"/>
    </location>
</feature>
<evidence type="ECO:0000256" key="4">
    <source>
        <dbReference type="ARBA" id="ARBA00022840"/>
    </source>
</evidence>
<dbReference type="HAMAP" id="MF_00957">
    <property type="entry name" value="PolyA_pol"/>
    <property type="match status" value="1"/>
</dbReference>
<protein>
    <recommendedName>
        <fullName evidence="7">Poly(A) polymerase I</fullName>
        <shortName evidence="7">PAP I</shortName>
        <ecNumber evidence="7">2.7.7.19</ecNumber>
    </recommendedName>
</protein>
<dbReference type="PANTHER" id="PTHR43051">
    <property type="entry name" value="POLYNUCLEOTIDE ADENYLYLTRANSFERASE FAMILY PROTEIN"/>
    <property type="match status" value="1"/>
</dbReference>
<evidence type="ECO:0000256" key="8">
    <source>
        <dbReference type="RuleBase" id="RU003953"/>
    </source>
</evidence>
<keyword evidence="14" id="KW-1185">Reference proteome</keyword>
<evidence type="ECO:0000256" key="6">
    <source>
        <dbReference type="ARBA" id="ARBA00023163"/>
    </source>
</evidence>
<keyword evidence="6 7" id="KW-0804">Transcription</keyword>
<feature type="compositionally biased region" description="Polar residues" evidence="9">
    <location>
        <begin position="592"/>
        <end position="610"/>
    </location>
</feature>
<keyword evidence="4 7" id="KW-0067">ATP-binding</keyword>
<dbReference type="Gene3D" id="1.10.3090.10">
    <property type="entry name" value="cca-adding enzyme, domain 2"/>
    <property type="match status" value="1"/>
</dbReference>
<evidence type="ECO:0000256" key="2">
    <source>
        <dbReference type="ARBA" id="ARBA00022679"/>
    </source>
</evidence>
<accession>A0A378QJR5</accession>
<dbReference type="GO" id="GO:0005524">
    <property type="term" value="F:ATP binding"/>
    <property type="evidence" value="ECO:0007669"/>
    <property type="project" value="UniProtKB-UniRule"/>
</dbReference>
<feature type="compositionally biased region" description="Basic residues" evidence="9">
    <location>
        <begin position="639"/>
        <end position="655"/>
    </location>
</feature>
<dbReference type="PANTHER" id="PTHR43051:SF1">
    <property type="entry name" value="POLYNUCLEOTIDE ADENYLYLTRANSFERASE FAMILY PROTEIN"/>
    <property type="match status" value="1"/>
</dbReference>
<feature type="domain" description="Poly A polymerase head" evidence="10">
    <location>
        <begin position="105"/>
        <end position="231"/>
    </location>
</feature>
<feature type="region of interest" description="Disordered" evidence="9">
    <location>
        <begin position="1"/>
        <end position="73"/>
    </location>
</feature>
<dbReference type="InterPro" id="IPR002646">
    <property type="entry name" value="PolA_pol_head_dom"/>
</dbReference>
<comment type="function">
    <text evidence="7">Adds poly(A) tail to the 3' end of many RNAs, which usually targets these RNAs for decay. Plays a significant role in the global control of gene expression, through influencing the rate of transcript degradation, and in the general RNA quality control.</text>
</comment>
<dbReference type="Pfam" id="PF12627">
    <property type="entry name" value="PolyA_pol_RNAbd"/>
    <property type="match status" value="1"/>
</dbReference>
<name>A0A378QJR5_MORLA</name>
<dbReference type="SUPFAM" id="SSF81301">
    <property type="entry name" value="Nucleotidyltransferase"/>
    <property type="match status" value="1"/>
</dbReference>
<comment type="similarity">
    <text evidence="7 8">Belongs to the tRNA nucleotidyltransferase/poly(A) polymerase family.</text>
</comment>
<sequence length="655" mass="74018">MAKTKADAKLGQSHARPKQFKKTKKVKRSKQPKHRQTDKPMAKHAIHQTSKKQSKHLMQKKPTKHKTPKSSATVLSAQKLGLEKRTLPHSIVEVISTLNKAGFDAYIVGGGVRDSLLGLAPKDFDAVTNARPHEIKAIFGGRCRIIGKRFQLAHVYSGRELIEVATFRAPPKDDTHTTDDGMITRDNVWGTIEQDFARRDFSINALYYQPIKGEVLDFCGAVDDIKNGTLRLLGDAKVRVEEDPVRLLRALRFKAKLGFEFDKALVKQFNDTSWMLLEQVSAHRLYDETQKMFTGGYLAPLLPLLYQYGAMNSLMTYAQPKPTRLALQVAKNTDERIVSGKTANPAFFYAVLLWENYLHALAKFKKKGLPFHEAQIKASRKVFDAQRIKTAIPKFAEDFISDIWFMQPKLVSPKPKDVDRLSSQGRFRAGLDFLIMREGRDDSPLSEPTNDMGAWWQRYLAVDATSQSQMLNALGGGVTRTRRRRGADTGTDKGIDKDAELLQLQQLSGRDDDKADDVPQPLLVVDTANTPKSARPTPRVRQVDVPTFERRTYSESDFAKLLDNDEPYIPSVRYRKRQPSSMLSIKEREQGLTESDLQPSVSDSAKPKTQASKRQKAGQQTRRQAEPRETAQDTDTPKPKKRKKSNAKPRAKHDD</sequence>